<dbReference type="InterPro" id="IPR008532">
    <property type="entry name" value="NFACT_RNA-bd"/>
</dbReference>
<keyword evidence="1" id="KW-0175">Coiled coil</keyword>
<dbReference type="Gene3D" id="2.30.310.10">
    <property type="entry name" value="ibrinogen binding protein from staphylococcus aureus domain"/>
    <property type="match status" value="1"/>
</dbReference>
<evidence type="ECO:0000259" key="2">
    <source>
        <dbReference type="Pfam" id="PF05670"/>
    </source>
</evidence>
<evidence type="ECO:0000313" key="4">
    <source>
        <dbReference type="Proteomes" id="UP000019262"/>
    </source>
</evidence>
<gene>
    <name evidence="3" type="ORF">BAN_0080400</name>
</gene>
<proteinExistence type="predicted"/>
<feature type="domain" description="NFACT RNA-binding" evidence="2">
    <location>
        <begin position="366"/>
        <end position="458"/>
    </location>
</feature>
<dbReference type="PATRIC" id="fig|1313293.3.peg.354"/>
<dbReference type="GO" id="GO:0072344">
    <property type="term" value="P:rescue of stalled ribosome"/>
    <property type="evidence" value="ECO:0007669"/>
    <property type="project" value="TreeGrafter"/>
</dbReference>
<dbReference type="GO" id="GO:0043023">
    <property type="term" value="F:ribosomal large subunit binding"/>
    <property type="evidence" value="ECO:0007669"/>
    <property type="project" value="TreeGrafter"/>
</dbReference>
<dbReference type="PANTHER" id="PTHR15239">
    <property type="entry name" value="NUCLEAR EXPORT MEDIATOR FACTOR NEMF"/>
    <property type="match status" value="1"/>
</dbReference>
<dbReference type="AlphaFoldDB" id="W5SN50"/>
<evidence type="ECO:0000313" key="3">
    <source>
        <dbReference type="EMBL" id="AHH08315.1"/>
    </source>
</evidence>
<dbReference type="Pfam" id="PF05833">
    <property type="entry name" value="NFACT_N"/>
    <property type="match status" value="2"/>
</dbReference>
<sequence>MQINNKHIYQKTKGKKMSLNYNEINIILKELPLQNSFLRKIKQPNHKTLVMEFYNKEINEKNFNVLIALDPKKTRIQKTSKKFENIKPSLRFFEFLKSKVQNGKISEVYQIKNERIILIKVIKEKIITLIFIKLWPSSPNIIATDTNLKILDAYYRRPKSREVTGEIFTKVKEIIENNNITDKQEVKLKDGYNNKLPYCEFIENYYEDLETKEIQANNTELLIRKYEKEKITLEKKINALEKQINSIKRIETQKEKGEIILSNINKIKKGMDEIILENSNGKQIRIILDKVLTPQDNALKYFKEYKKNKNSLRIMQEQLEYARTQYDLLILKANCTDEQYCSNPENKTTKKRKIIKKTSIGLNFLSCGFEIAVGRNTNENDELLRRWAKGNDYWLHTRDYPGAYVFIRNKKDKTPPLKVLIDAGNLCVFYTKPARQAGEADLYYTNVKHLRRVKGEGKGLVIPNREKNLNIKLDKQILNKLKNKS</sequence>
<dbReference type="GO" id="GO:1990112">
    <property type="term" value="C:RQC complex"/>
    <property type="evidence" value="ECO:0007669"/>
    <property type="project" value="TreeGrafter"/>
</dbReference>
<dbReference type="PANTHER" id="PTHR15239:SF6">
    <property type="entry name" value="RIBOSOME QUALITY CONTROL COMPLEX SUBUNIT NEMF"/>
    <property type="match status" value="1"/>
</dbReference>
<name>W5SN50_BORAN</name>
<evidence type="ECO:0000256" key="1">
    <source>
        <dbReference type="SAM" id="Coils"/>
    </source>
</evidence>
<protein>
    <submittedName>
        <fullName evidence="3">Fibronectin-binding protein</fullName>
    </submittedName>
</protein>
<dbReference type="Proteomes" id="UP000019262">
    <property type="component" value="Chromosome"/>
</dbReference>
<feature type="coiled-coil region" evidence="1">
    <location>
        <begin position="209"/>
        <end position="253"/>
    </location>
</feature>
<dbReference type="InterPro" id="IPR051608">
    <property type="entry name" value="RQC_Subunit_NEMF"/>
</dbReference>
<dbReference type="eggNOG" id="COG1293">
    <property type="taxonomic scope" value="Bacteria"/>
</dbReference>
<dbReference type="EMBL" id="CP005829">
    <property type="protein sequence ID" value="AHH08315.1"/>
    <property type="molecule type" value="Genomic_DNA"/>
</dbReference>
<accession>W5SN50</accession>
<reference evidence="3 4" key="1">
    <citation type="submission" date="2013-04" db="EMBL/GenBank/DDBJ databases">
        <title>Comparative Genomics of Relapsing Fever Spirochetes.</title>
        <authorList>
            <person name="Schwan T.G."/>
            <person name="Raffel S.J."/>
            <person name="Porcella S.F."/>
            <person name="Martens C.A."/>
            <person name="Bruno D.P."/>
            <person name="Rickefs S.M."/>
            <person name="Barbian K.B."/>
        </authorList>
    </citation>
    <scope>NUCLEOTIDE SEQUENCE [LARGE SCALE GENOMIC DNA]</scope>
    <source>
        <strain evidence="3 4">BA2</strain>
    </source>
</reference>
<dbReference type="GO" id="GO:0000049">
    <property type="term" value="F:tRNA binding"/>
    <property type="evidence" value="ECO:0007669"/>
    <property type="project" value="TreeGrafter"/>
</dbReference>
<dbReference type="Pfam" id="PF05670">
    <property type="entry name" value="NFACT-R_1"/>
    <property type="match status" value="1"/>
</dbReference>
<dbReference type="HOGENOM" id="CLU_022481_2_0_12"/>
<organism evidence="3 4">
    <name type="scientific">Borrelia anserina BA2</name>
    <dbReference type="NCBI Taxonomy" id="1313293"/>
    <lineage>
        <taxon>Bacteria</taxon>
        <taxon>Pseudomonadati</taxon>
        <taxon>Spirochaetota</taxon>
        <taxon>Spirochaetia</taxon>
        <taxon>Spirochaetales</taxon>
        <taxon>Borreliaceae</taxon>
        <taxon>Borrelia</taxon>
    </lineage>
</organism>